<feature type="DNA-binding region" description="H-T-H motif" evidence="4">
    <location>
        <begin position="33"/>
        <end position="52"/>
    </location>
</feature>
<dbReference type="PROSITE" id="PS50977">
    <property type="entry name" value="HTH_TETR_2"/>
    <property type="match status" value="1"/>
</dbReference>
<dbReference type="PANTHER" id="PTHR30055:SF234">
    <property type="entry name" value="HTH-TYPE TRANSCRIPTIONAL REGULATOR BETI"/>
    <property type="match status" value="1"/>
</dbReference>
<comment type="caution">
    <text evidence="7">The sequence shown here is derived from an EMBL/GenBank/DDBJ whole genome shotgun (WGS) entry which is preliminary data.</text>
</comment>
<evidence type="ECO:0000259" key="6">
    <source>
        <dbReference type="PROSITE" id="PS50977"/>
    </source>
</evidence>
<organism evidence="7 8">
    <name type="scientific">Kutzneria kofuensis</name>
    <dbReference type="NCBI Taxonomy" id="103725"/>
    <lineage>
        <taxon>Bacteria</taxon>
        <taxon>Bacillati</taxon>
        <taxon>Actinomycetota</taxon>
        <taxon>Actinomycetes</taxon>
        <taxon>Pseudonocardiales</taxon>
        <taxon>Pseudonocardiaceae</taxon>
        <taxon>Kutzneria</taxon>
    </lineage>
</organism>
<dbReference type="GO" id="GO:0000976">
    <property type="term" value="F:transcription cis-regulatory region binding"/>
    <property type="evidence" value="ECO:0007669"/>
    <property type="project" value="TreeGrafter"/>
</dbReference>
<dbReference type="AlphaFoldDB" id="A0A7W9KCU7"/>
<keyword evidence="8" id="KW-1185">Reference proteome</keyword>
<dbReference type="InterPro" id="IPR001647">
    <property type="entry name" value="HTH_TetR"/>
</dbReference>
<gene>
    <name evidence="7" type="ORF">BJ998_001445</name>
</gene>
<dbReference type="EMBL" id="JACHIR010000001">
    <property type="protein sequence ID" value="MBB5890249.1"/>
    <property type="molecule type" value="Genomic_DNA"/>
</dbReference>
<proteinExistence type="predicted"/>
<dbReference type="InterPro" id="IPR009057">
    <property type="entry name" value="Homeodomain-like_sf"/>
</dbReference>
<evidence type="ECO:0000256" key="1">
    <source>
        <dbReference type="ARBA" id="ARBA00023015"/>
    </source>
</evidence>
<evidence type="ECO:0000256" key="3">
    <source>
        <dbReference type="ARBA" id="ARBA00023163"/>
    </source>
</evidence>
<dbReference type="PANTHER" id="PTHR30055">
    <property type="entry name" value="HTH-TYPE TRANSCRIPTIONAL REGULATOR RUTR"/>
    <property type="match status" value="1"/>
</dbReference>
<dbReference type="Pfam" id="PF00440">
    <property type="entry name" value="TetR_N"/>
    <property type="match status" value="1"/>
</dbReference>
<dbReference type="PRINTS" id="PR00455">
    <property type="entry name" value="HTHTETR"/>
</dbReference>
<feature type="domain" description="HTH tetR-type" evidence="6">
    <location>
        <begin position="10"/>
        <end position="70"/>
    </location>
</feature>
<keyword evidence="5" id="KW-0175">Coiled coil</keyword>
<dbReference type="Proteomes" id="UP000585638">
    <property type="component" value="Unassembled WGS sequence"/>
</dbReference>
<accession>A0A7W9KCU7</accession>
<evidence type="ECO:0000256" key="2">
    <source>
        <dbReference type="ARBA" id="ARBA00023125"/>
    </source>
</evidence>
<evidence type="ECO:0000256" key="4">
    <source>
        <dbReference type="PROSITE-ProRule" id="PRU00335"/>
    </source>
</evidence>
<feature type="coiled-coil region" evidence="5">
    <location>
        <begin position="112"/>
        <end position="139"/>
    </location>
</feature>
<keyword evidence="1" id="KW-0805">Transcription regulation</keyword>
<name>A0A7W9KCU7_9PSEU</name>
<dbReference type="InterPro" id="IPR050109">
    <property type="entry name" value="HTH-type_TetR-like_transc_reg"/>
</dbReference>
<dbReference type="GO" id="GO:0003700">
    <property type="term" value="F:DNA-binding transcription factor activity"/>
    <property type="evidence" value="ECO:0007669"/>
    <property type="project" value="TreeGrafter"/>
</dbReference>
<dbReference type="RefSeq" id="WP_221337901.1">
    <property type="nucleotide sequence ID" value="NZ_BAAAWY010000065.1"/>
</dbReference>
<evidence type="ECO:0000313" key="8">
    <source>
        <dbReference type="Proteomes" id="UP000585638"/>
    </source>
</evidence>
<keyword evidence="2 4" id="KW-0238">DNA-binding</keyword>
<reference evidence="7 8" key="1">
    <citation type="submission" date="2020-08" db="EMBL/GenBank/DDBJ databases">
        <title>Sequencing the genomes of 1000 actinobacteria strains.</title>
        <authorList>
            <person name="Klenk H.-P."/>
        </authorList>
    </citation>
    <scope>NUCLEOTIDE SEQUENCE [LARGE SCALE GENOMIC DNA]</scope>
    <source>
        <strain evidence="7 8">DSM 43851</strain>
    </source>
</reference>
<evidence type="ECO:0000256" key="5">
    <source>
        <dbReference type="SAM" id="Coils"/>
    </source>
</evidence>
<dbReference type="SUPFAM" id="SSF46689">
    <property type="entry name" value="Homeodomain-like"/>
    <property type="match status" value="1"/>
</dbReference>
<keyword evidence="3" id="KW-0804">Transcription</keyword>
<protein>
    <submittedName>
        <fullName evidence="7">AcrR family transcriptional regulator</fullName>
    </submittedName>
</protein>
<sequence length="197" mass="21661">MTGLRERKKLATRQHLAHVATLMFIEHGFDRVTIAEIAEAAGVSKMTVTNYFPLKEDLVFDAHAGVVDSLAALVRTRPEGQSVVDALLAGFLTSLKARTVVSGYATPGFARLVRESDRLRAREREIDELREEALAAELADEVAAPRFVAAVIAGVYRTLFRLTREHILAGLEWDEVCERMTEAATAGFDLIRPVVAA</sequence>
<dbReference type="Gene3D" id="1.10.357.10">
    <property type="entry name" value="Tetracycline Repressor, domain 2"/>
    <property type="match status" value="1"/>
</dbReference>
<evidence type="ECO:0000313" key="7">
    <source>
        <dbReference type="EMBL" id="MBB5890249.1"/>
    </source>
</evidence>